<dbReference type="Proteomes" id="UP000265515">
    <property type="component" value="Unassembled WGS sequence"/>
</dbReference>
<dbReference type="Gramene" id="GBG91786">
    <property type="protein sequence ID" value="GBG91786"/>
    <property type="gene ID" value="CBR_g53675"/>
</dbReference>
<proteinExistence type="predicted"/>
<feature type="transmembrane region" description="Helical" evidence="1">
    <location>
        <begin position="58"/>
        <end position="79"/>
    </location>
</feature>
<feature type="transmembrane region" description="Helical" evidence="1">
    <location>
        <begin position="85"/>
        <end position="107"/>
    </location>
</feature>
<evidence type="ECO:0000313" key="2">
    <source>
        <dbReference type="EMBL" id="GBG91786.1"/>
    </source>
</evidence>
<feature type="transmembrane region" description="Helical" evidence="1">
    <location>
        <begin position="158"/>
        <end position="177"/>
    </location>
</feature>
<name>A0A388MB46_CHABU</name>
<keyword evidence="3" id="KW-1185">Reference proteome</keyword>
<evidence type="ECO:0000256" key="1">
    <source>
        <dbReference type="SAM" id="Phobius"/>
    </source>
</evidence>
<keyword evidence="1" id="KW-0812">Transmembrane</keyword>
<gene>
    <name evidence="2" type="ORF">CBR_g53675</name>
</gene>
<reference evidence="2 3" key="1">
    <citation type="journal article" date="2018" name="Cell">
        <title>The Chara Genome: Secondary Complexity and Implications for Plant Terrestrialization.</title>
        <authorList>
            <person name="Nishiyama T."/>
            <person name="Sakayama H."/>
            <person name="Vries J.D."/>
            <person name="Buschmann H."/>
            <person name="Saint-Marcoux D."/>
            <person name="Ullrich K.K."/>
            <person name="Haas F.B."/>
            <person name="Vanderstraeten L."/>
            <person name="Becker D."/>
            <person name="Lang D."/>
            <person name="Vosolsobe S."/>
            <person name="Rombauts S."/>
            <person name="Wilhelmsson P.K.I."/>
            <person name="Janitza P."/>
            <person name="Kern R."/>
            <person name="Heyl A."/>
            <person name="Rumpler F."/>
            <person name="Villalobos L.I.A.C."/>
            <person name="Clay J.M."/>
            <person name="Skokan R."/>
            <person name="Toyoda A."/>
            <person name="Suzuki Y."/>
            <person name="Kagoshima H."/>
            <person name="Schijlen E."/>
            <person name="Tajeshwar N."/>
            <person name="Catarino B."/>
            <person name="Hetherington A.J."/>
            <person name="Saltykova A."/>
            <person name="Bonnot C."/>
            <person name="Breuninger H."/>
            <person name="Symeonidi A."/>
            <person name="Radhakrishnan G.V."/>
            <person name="Van Nieuwerburgh F."/>
            <person name="Deforce D."/>
            <person name="Chang C."/>
            <person name="Karol K.G."/>
            <person name="Hedrich R."/>
            <person name="Ulvskov P."/>
            <person name="Glockner G."/>
            <person name="Delwiche C.F."/>
            <person name="Petrasek J."/>
            <person name="Van de Peer Y."/>
            <person name="Friml J."/>
            <person name="Beilby M."/>
            <person name="Dolan L."/>
            <person name="Kohara Y."/>
            <person name="Sugano S."/>
            <person name="Fujiyama A."/>
            <person name="Delaux P.-M."/>
            <person name="Quint M."/>
            <person name="TheiBen G."/>
            <person name="Hagemann M."/>
            <person name="Harholt J."/>
            <person name="Dunand C."/>
            <person name="Zachgo S."/>
            <person name="Langdale J."/>
            <person name="Maumus F."/>
            <person name="Straeten D.V.D."/>
            <person name="Gould S.B."/>
            <person name="Rensing S.A."/>
        </authorList>
    </citation>
    <scope>NUCLEOTIDE SEQUENCE [LARGE SCALE GENOMIC DNA]</scope>
    <source>
        <strain evidence="2 3">S276</strain>
    </source>
</reference>
<protein>
    <recommendedName>
        <fullName evidence="4">Oleosin</fullName>
    </recommendedName>
</protein>
<evidence type="ECO:0000313" key="3">
    <source>
        <dbReference type="Proteomes" id="UP000265515"/>
    </source>
</evidence>
<feature type="transmembrane region" description="Helical" evidence="1">
    <location>
        <begin position="183"/>
        <end position="205"/>
    </location>
</feature>
<keyword evidence="1" id="KW-1133">Transmembrane helix</keyword>
<keyword evidence="1" id="KW-0472">Membrane</keyword>
<feature type="transmembrane region" description="Helical" evidence="1">
    <location>
        <begin position="217"/>
        <end position="236"/>
    </location>
</feature>
<accession>A0A388MB46</accession>
<dbReference type="EMBL" id="BFEA01000950">
    <property type="protein sequence ID" value="GBG91786.1"/>
    <property type="molecule type" value="Genomic_DNA"/>
</dbReference>
<sequence>MDTTSVDQVKKEVMEVGKRTKHKLEEVGATIAEKAEKELPPPLSRLTKWVRGMGYRQLIFLAAGLLFCLVLSTPLLLLFGGFLILVTPVILLTSPIWVPIVVTVAVFTRDYWFPAVKSGAIRASIALGGALNRVQDALPLPLKSLFSGYRKLSYKAEAAIAVVVGAVVMSIMGFLLVVGPPTLFFGGGLLLAFSPLLVATVPLWLPVFLLAIDLAKAAIRGIGLLFTLATVVYQVYKYFVGPASEEGDMVSSVEGLVQIQETLKQTKQYLAESGQKQPE</sequence>
<dbReference type="AlphaFoldDB" id="A0A388MB46"/>
<organism evidence="2 3">
    <name type="scientific">Chara braunii</name>
    <name type="common">Braun's stonewort</name>
    <dbReference type="NCBI Taxonomy" id="69332"/>
    <lineage>
        <taxon>Eukaryota</taxon>
        <taxon>Viridiplantae</taxon>
        <taxon>Streptophyta</taxon>
        <taxon>Charophyceae</taxon>
        <taxon>Charales</taxon>
        <taxon>Characeae</taxon>
        <taxon>Chara</taxon>
    </lineage>
</organism>
<comment type="caution">
    <text evidence="2">The sequence shown here is derived from an EMBL/GenBank/DDBJ whole genome shotgun (WGS) entry which is preliminary data.</text>
</comment>
<evidence type="ECO:0008006" key="4">
    <source>
        <dbReference type="Google" id="ProtNLM"/>
    </source>
</evidence>